<evidence type="ECO:0000256" key="1">
    <source>
        <dbReference type="ARBA" id="ARBA00022729"/>
    </source>
</evidence>
<keyword evidence="12" id="KW-1185">Reference proteome</keyword>
<feature type="signal peptide" evidence="9">
    <location>
        <begin position="1"/>
        <end position="24"/>
    </location>
</feature>
<dbReference type="InterPro" id="IPR012291">
    <property type="entry name" value="CBM2_carb-bd_dom_sf"/>
</dbReference>
<accession>A0A841BPH7</accession>
<dbReference type="PANTHER" id="PTHR43739">
    <property type="entry name" value="XYLOGLUCANASE (EUROFUNG)"/>
    <property type="match status" value="1"/>
</dbReference>
<keyword evidence="4" id="KW-0119">Carbohydrate metabolism</keyword>
<evidence type="ECO:0000256" key="5">
    <source>
        <dbReference type="ARBA" id="ARBA00023295"/>
    </source>
</evidence>
<evidence type="ECO:0000256" key="7">
    <source>
        <dbReference type="ARBA" id="ARBA00037986"/>
    </source>
</evidence>
<keyword evidence="6" id="KW-0624">Polysaccharide degradation</keyword>
<dbReference type="InterPro" id="IPR015943">
    <property type="entry name" value="WD40/YVTN_repeat-like_dom_sf"/>
</dbReference>
<dbReference type="GO" id="GO:0030247">
    <property type="term" value="F:polysaccharide binding"/>
    <property type="evidence" value="ECO:0007669"/>
    <property type="project" value="UniProtKB-UniRule"/>
</dbReference>
<dbReference type="EMBL" id="JACHMN010000002">
    <property type="protein sequence ID" value="MBB5869585.1"/>
    <property type="molecule type" value="Genomic_DNA"/>
</dbReference>
<keyword evidence="1 9" id="KW-0732">Signal</keyword>
<dbReference type="GO" id="GO:0030245">
    <property type="term" value="P:cellulose catabolic process"/>
    <property type="evidence" value="ECO:0007669"/>
    <property type="project" value="UniProtKB-KW"/>
</dbReference>
<comment type="caution">
    <text evidence="11">The sequence shown here is derived from an EMBL/GenBank/DDBJ whole genome shotgun (WGS) entry which is preliminary data.</text>
</comment>
<organism evidence="11 12">
    <name type="scientific">Allocatelliglobosispora scoriae</name>
    <dbReference type="NCBI Taxonomy" id="643052"/>
    <lineage>
        <taxon>Bacteria</taxon>
        <taxon>Bacillati</taxon>
        <taxon>Actinomycetota</taxon>
        <taxon>Actinomycetes</taxon>
        <taxon>Micromonosporales</taxon>
        <taxon>Micromonosporaceae</taxon>
        <taxon>Allocatelliglobosispora</taxon>
    </lineage>
</organism>
<dbReference type="PROSITE" id="PS51173">
    <property type="entry name" value="CBM2"/>
    <property type="match status" value="1"/>
</dbReference>
<dbReference type="CDD" id="cd15482">
    <property type="entry name" value="Sialidase_non-viral"/>
    <property type="match status" value="1"/>
</dbReference>
<name>A0A841BPH7_9ACTN</name>
<dbReference type="GO" id="GO:0010411">
    <property type="term" value="P:xyloglucan metabolic process"/>
    <property type="evidence" value="ECO:0007669"/>
    <property type="project" value="TreeGrafter"/>
</dbReference>
<feature type="chain" id="PRO_5032623731" description="CBM2 domain-containing protein" evidence="9">
    <location>
        <begin position="25"/>
        <end position="907"/>
    </location>
</feature>
<dbReference type="InterPro" id="IPR008965">
    <property type="entry name" value="CBM2/CBM3_carb-bd_dom_sf"/>
</dbReference>
<dbReference type="Pfam" id="PF00553">
    <property type="entry name" value="CBM_2"/>
    <property type="match status" value="1"/>
</dbReference>
<dbReference type="SUPFAM" id="SSF110296">
    <property type="entry name" value="Oligoxyloglucan reducing end-specific cellobiohydrolase"/>
    <property type="match status" value="2"/>
</dbReference>
<dbReference type="FunFam" id="2.130.10.10:FF:000534">
    <property type="entry name" value="Xyloglucanase Xgh74A"/>
    <property type="match status" value="1"/>
</dbReference>
<evidence type="ECO:0000256" key="4">
    <source>
        <dbReference type="ARBA" id="ARBA00023277"/>
    </source>
</evidence>
<evidence type="ECO:0000313" key="11">
    <source>
        <dbReference type="EMBL" id="MBB5869585.1"/>
    </source>
</evidence>
<evidence type="ECO:0000259" key="10">
    <source>
        <dbReference type="PROSITE" id="PS51173"/>
    </source>
</evidence>
<evidence type="ECO:0000256" key="2">
    <source>
        <dbReference type="ARBA" id="ARBA00022801"/>
    </source>
</evidence>
<feature type="region of interest" description="Disordered" evidence="8">
    <location>
        <begin position="757"/>
        <end position="810"/>
    </location>
</feature>
<feature type="domain" description="CBM2" evidence="10">
    <location>
        <begin position="802"/>
        <end position="907"/>
    </location>
</feature>
<keyword evidence="5" id="KW-0326">Glycosidase</keyword>
<evidence type="ECO:0000256" key="6">
    <source>
        <dbReference type="ARBA" id="ARBA00023326"/>
    </source>
</evidence>
<protein>
    <recommendedName>
        <fullName evidence="10">CBM2 domain-containing protein</fullName>
    </recommendedName>
</protein>
<dbReference type="InterPro" id="IPR052025">
    <property type="entry name" value="Xyloglucanase_GH74"/>
</dbReference>
<reference evidence="11 12" key="1">
    <citation type="submission" date="2020-08" db="EMBL/GenBank/DDBJ databases">
        <title>Sequencing the genomes of 1000 actinobacteria strains.</title>
        <authorList>
            <person name="Klenk H.-P."/>
        </authorList>
    </citation>
    <scope>NUCLEOTIDE SEQUENCE [LARGE SCALE GENOMIC DNA]</scope>
    <source>
        <strain evidence="11 12">DSM 45362</strain>
    </source>
</reference>
<dbReference type="GO" id="GO:0004553">
    <property type="term" value="F:hydrolase activity, hydrolyzing O-glycosyl compounds"/>
    <property type="evidence" value="ECO:0007669"/>
    <property type="project" value="InterPro"/>
</dbReference>
<dbReference type="Proteomes" id="UP000587527">
    <property type="component" value="Unassembled WGS sequence"/>
</dbReference>
<evidence type="ECO:0000256" key="9">
    <source>
        <dbReference type="SAM" id="SignalP"/>
    </source>
</evidence>
<evidence type="ECO:0000256" key="8">
    <source>
        <dbReference type="SAM" id="MobiDB-lite"/>
    </source>
</evidence>
<dbReference type="InterPro" id="IPR001919">
    <property type="entry name" value="CBD2"/>
</dbReference>
<dbReference type="PANTHER" id="PTHR43739:SF2">
    <property type="entry name" value="OLIGOXYLOGLUCAN-REDUCING END-SPECIFIC XYLOGLUCANASE-RELATED"/>
    <property type="match status" value="1"/>
</dbReference>
<feature type="compositionally biased region" description="Low complexity" evidence="8">
    <location>
        <begin position="757"/>
        <end position="793"/>
    </location>
</feature>
<evidence type="ECO:0000313" key="12">
    <source>
        <dbReference type="Proteomes" id="UP000587527"/>
    </source>
</evidence>
<dbReference type="FunFam" id="2.130.10.10:FF:000545">
    <property type="entry name" value="Xyloglucanase Xgh74A"/>
    <property type="match status" value="1"/>
</dbReference>
<dbReference type="Gene3D" id="2.60.40.290">
    <property type="match status" value="1"/>
</dbReference>
<dbReference type="Gene3D" id="2.130.10.10">
    <property type="entry name" value="YVTN repeat-like/Quinoprotein amine dehydrogenase"/>
    <property type="match status" value="2"/>
</dbReference>
<dbReference type="AlphaFoldDB" id="A0A841BPH7"/>
<proteinExistence type="inferred from homology"/>
<comment type="similarity">
    <text evidence="7">Belongs to the glycosyl hydrolase 74 family.</text>
</comment>
<keyword evidence="2" id="KW-0378">Hydrolase</keyword>
<dbReference type="SUPFAM" id="SSF49384">
    <property type="entry name" value="Carbohydrate-binding domain"/>
    <property type="match status" value="1"/>
</dbReference>
<sequence>MTAGLVASVTAVVTQLVPATPAQAAASDPYAFKNAQVVGGGFVPGIIFNQTQQNLIYSRTDIGGAYRWDQAGQKWIPLLDWVGFNNWGYNGVVSLATDSVDPNKVYVAAGMYTNSWDPNNGAILRSSDKGATWATSPLPFKLGGNMPGRGMGERLAIDPNKNSVLYFGAPSGNGLWRSTDSGVTWAKVTAFPNPGNYVQSPGDPYLGDNQGVVWVTFDKRTGTAGNTTQTIYVGVADKANTVYRTTNGGTTWERVAGQPTGYIAHKGVLDTTGGYLYIATSDTGGPYDGAKGDVWKYATATGTWTQISPIPSSSTDDYFGYSGLTIDRQNPNTIMVATQISWWPDAQFFRSTDGGATWTRIWDWGSYPSRTYRYTMDISAAPWLTFGAQPQLPEVTPKLGWMNEALEIDPFNGNRMLYGTGATIYGTEQLKNWDTNTPFSIKVFAKGLEETAVLDLDSPPSGANLISSLGDIGGFRHTNLDAVPSMMFTTPAFVSTTSTDFAELNPNYVVRVGNVDKTASPNTNRIGISNDNGANWYQGQEPSGVTGGGTVAVASDGSKIVWAPQGAAVSYGGGSSWSSSTGVPAGAIVESDRVNPNKFYAWSGGTFYVSTNGGQTFTATAATGLPTVSTHFKAVAGREGDIWLAGGDTVTGVYGLWHSTNSGASFTKLSNVQQANNIGFGKAASGSTYPTLFTVAQVDGVRGIYASYNSGTTWLRINDDQHQYGNIGEAITGDPRIFGRVYVGTNGRGIIVGDRISTTSPSVSASPPPSASSSASPSVSPSASRSPSASPSPSTSPSPSSSPQPGKSCSAAYVQTNQWPGGFGVTVTVKNTGTVATAGWTVKWTYANGQTISSLWSGNLTQTGANVTVTNLSYNGALTPSATTTFGFNGVWTTANALPTNVTCTAS</sequence>
<dbReference type="SMART" id="SM00637">
    <property type="entry name" value="CBD_II"/>
    <property type="match status" value="1"/>
</dbReference>
<evidence type="ECO:0000256" key="3">
    <source>
        <dbReference type="ARBA" id="ARBA00023001"/>
    </source>
</evidence>
<gene>
    <name evidence="11" type="ORF">F4553_002964</name>
</gene>
<keyword evidence="3" id="KW-0136">Cellulose degradation</keyword>